<name>A0A8J6E1T3_9EUKA</name>
<dbReference type="EMBL" id="JAHDYR010000062">
    <property type="protein sequence ID" value="KAG9391042.1"/>
    <property type="molecule type" value="Genomic_DNA"/>
</dbReference>
<proteinExistence type="predicted"/>
<evidence type="ECO:0000313" key="2">
    <source>
        <dbReference type="EMBL" id="KAG9391042.1"/>
    </source>
</evidence>
<evidence type="ECO:0000313" key="3">
    <source>
        <dbReference type="Proteomes" id="UP000717585"/>
    </source>
</evidence>
<feature type="transmembrane region" description="Helical" evidence="1">
    <location>
        <begin position="95"/>
        <end position="115"/>
    </location>
</feature>
<organism evidence="2 3">
    <name type="scientific">Carpediemonas membranifera</name>
    <dbReference type="NCBI Taxonomy" id="201153"/>
    <lineage>
        <taxon>Eukaryota</taxon>
        <taxon>Metamonada</taxon>
        <taxon>Carpediemonas-like organisms</taxon>
        <taxon>Carpediemonas</taxon>
    </lineage>
</organism>
<comment type="caution">
    <text evidence="2">The sequence shown here is derived from an EMBL/GenBank/DDBJ whole genome shotgun (WGS) entry which is preliminary data.</text>
</comment>
<keyword evidence="1" id="KW-1133">Transmembrane helix</keyword>
<sequence length="124" mass="13595">MDSILTLPSAGELWDIVPTILSDASRLFFMTVAFCTIVFIILGIYACVIRFRSNTLQAILMLPVFVLYGFLVSSCLTIAFATMIATIAAMASIDLQSWFIDIVISFTMAIVVLLVESRADISLS</sequence>
<feature type="transmembrane region" description="Helical" evidence="1">
    <location>
        <begin position="27"/>
        <end position="48"/>
    </location>
</feature>
<keyword evidence="3" id="KW-1185">Reference proteome</keyword>
<keyword evidence="1" id="KW-0812">Transmembrane</keyword>
<gene>
    <name evidence="2" type="ORF">J8273_7316</name>
</gene>
<accession>A0A8J6E1T3</accession>
<keyword evidence="1" id="KW-0472">Membrane</keyword>
<dbReference type="AlphaFoldDB" id="A0A8J6E1T3"/>
<protein>
    <submittedName>
        <fullName evidence="2">Uncharacterized protein</fullName>
    </submittedName>
</protein>
<reference evidence="2" key="1">
    <citation type="submission" date="2021-05" db="EMBL/GenBank/DDBJ databases">
        <title>A free-living protist that lacks canonical eukaryotic 1 DNA replication and segregation systems.</title>
        <authorList>
            <person name="Salas-Leiva D.E."/>
            <person name="Tromer E.C."/>
            <person name="Curtis B.A."/>
            <person name="Jerlstrom-Hultqvist J."/>
            <person name="Kolisko M."/>
            <person name="Yi Z."/>
            <person name="Salas-Leiva J.S."/>
            <person name="Gallot-Lavallee L."/>
            <person name="Kops G.J.P.L."/>
            <person name="Archibald J.M."/>
            <person name="Simpson A.G.B."/>
            <person name="Roger A.J."/>
        </authorList>
    </citation>
    <scope>NUCLEOTIDE SEQUENCE</scope>
    <source>
        <strain evidence="2">BICM</strain>
    </source>
</reference>
<dbReference type="Proteomes" id="UP000717585">
    <property type="component" value="Unassembled WGS sequence"/>
</dbReference>
<feature type="transmembrane region" description="Helical" evidence="1">
    <location>
        <begin position="60"/>
        <end position="89"/>
    </location>
</feature>
<evidence type="ECO:0000256" key="1">
    <source>
        <dbReference type="SAM" id="Phobius"/>
    </source>
</evidence>